<dbReference type="GO" id="GO:0032259">
    <property type="term" value="P:methylation"/>
    <property type="evidence" value="ECO:0007669"/>
    <property type="project" value="UniProtKB-KW"/>
</dbReference>
<comment type="function">
    <text evidence="7">Catalyzes the methyl esterification of L-isoaspartyl residues in peptides and proteins that result from spontaneous decomposition of normal L-aspartyl and L-asparaginyl residues. It plays a role in the repair and/or degradation of damaged proteins.</text>
</comment>
<dbReference type="Gene3D" id="3.40.50.150">
    <property type="entry name" value="Vaccinia Virus protein VP39"/>
    <property type="match status" value="1"/>
</dbReference>
<organism evidence="8 9">
    <name type="scientific">Spiribacter salilacus</name>
    <dbReference type="NCBI Taxonomy" id="2664894"/>
    <lineage>
        <taxon>Bacteria</taxon>
        <taxon>Pseudomonadati</taxon>
        <taxon>Pseudomonadota</taxon>
        <taxon>Gammaproteobacteria</taxon>
        <taxon>Chromatiales</taxon>
        <taxon>Ectothiorhodospiraceae</taxon>
        <taxon>Spiribacter</taxon>
    </lineage>
</organism>
<reference evidence="8 9" key="1">
    <citation type="submission" date="2019-11" db="EMBL/GenBank/DDBJ databases">
        <authorList>
            <person name="Zhang X.Y."/>
        </authorList>
    </citation>
    <scope>NUCLEOTIDE SEQUENCE [LARGE SCALE GENOMIC DNA]</scope>
    <source>
        <strain evidence="8 9">C176</strain>
    </source>
</reference>
<keyword evidence="4 7" id="KW-0489">Methyltransferase</keyword>
<proteinExistence type="inferred from homology"/>
<dbReference type="SUPFAM" id="SSF53335">
    <property type="entry name" value="S-adenosyl-L-methionine-dependent methyltransferases"/>
    <property type="match status" value="1"/>
</dbReference>
<accession>A0A6N7QPC2</accession>
<keyword evidence="6 7" id="KW-0949">S-adenosyl-L-methionine</keyword>
<dbReference type="EC" id="2.1.1.77" evidence="7"/>
<comment type="similarity">
    <text evidence="2 7">Belongs to the methyltransferase superfamily. L-isoaspartyl/D-aspartyl protein methyltransferase family.</text>
</comment>
<dbReference type="NCBIfam" id="TIGR00080">
    <property type="entry name" value="pimt"/>
    <property type="match status" value="1"/>
</dbReference>
<comment type="subcellular location">
    <subcellularLocation>
        <location evidence="1 7">Cytoplasm</location>
    </subcellularLocation>
</comment>
<evidence type="ECO:0000256" key="1">
    <source>
        <dbReference type="ARBA" id="ARBA00004496"/>
    </source>
</evidence>
<dbReference type="PROSITE" id="PS01279">
    <property type="entry name" value="PCMT"/>
    <property type="match status" value="1"/>
</dbReference>
<dbReference type="InterPro" id="IPR029063">
    <property type="entry name" value="SAM-dependent_MTases_sf"/>
</dbReference>
<evidence type="ECO:0000256" key="6">
    <source>
        <dbReference type="ARBA" id="ARBA00022691"/>
    </source>
</evidence>
<dbReference type="Pfam" id="PF01135">
    <property type="entry name" value="PCMT"/>
    <property type="match status" value="1"/>
</dbReference>
<evidence type="ECO:0000256" key="5">
    <source>
        <dbReference type="ARBA" id="ARBA00022679"/>
    </source>
</evidence>
<dbReference type="FunFam" id="3.40.50.150:FF:000010">
    <property type="entry name" value="Protein-L-isoaspartate O-methyltransferase"/>
    <property type="match status" value="1"/>
</dbReference>
<keyword evidence="5 7" id="KW-0808">Transferase</keyword>
<dbReference type="GO" id="GO:0005737">
    <property type="term" value="C:cytoplasm"/>
    <property type="evidence" value="ECO:0007669"/>
    <property type="project" value="UniProtKB-SubCell"/>
</dbReference>
<dbReference type="CDD" id="cd02440">
    <property type="entry name" value="AdoMet_MTases"/>
    <property type="match status" value="1"/>
</dbReference>
<evidence type="ECO:0000256" key="4">
    <source>
        <dbReference type="ARBA" id="ARBA00022603"/>
    </source>
</evidence>
<dbReference type="GO" id="GO:0030091">
    <property type="term" value="P:protein repair"/>
    <property type="evidence" value="ECO:0007669"/>
    <property type="project" value="UniProtKB-UniRule"/>
</dbReference>
<dbReference type="Proteomes" id="UP000433788">
    <property type="component" value="Unassembled WGS sequence"/>
</dbReference>
<name>A0A6N7QPC2_9GAMM</name>
<keyword evidence="9" id="KW-1185">Reference proteome</keyword>
<feature type="active site" evidence="7">
    <location>
        <position position="70"/>
    </location>
</feature>
<evidence type="ECO:0000313" key="9">
    <source>
        <dbReference type="Proteomes" id="UP000433788"/>
    </source>
</evidence>
<dbReference type="PANTHER" id="PTHR11579">
    <property type="entry name" value="PROTEIN-L-ISOASPARTATE O-METHYLTRANSFERASE"/>
    <property type="match status" value="1"/>
</dbReference>
<comment type="caution">
    <text evidence="8">The sequence shown here is derived from an EMBL/GenBank/DDBJ whole genome shotgun (WGS) entry which is preliminary data.</text>
</comment>
<dbReference type="InterPro" id="IPR000682">
    <property type="entry name" value="PCMT"/>
</dbReference>
<dbReference type="GO" id="GO:0004719">
    <property type="term" value="F:protein-L-isoaspartate (D-aspartate) O-methyltransferase activity"/>
    <property type="evidence" value="ECO:0007669"/>
    <property type="project" value="UniProtKB-UniRule"/>
</dbReference>
<dbReference type="NCBIfam" id="NF001453">
    <property type="entry name" value="PRK00312.1"/>
    <property type="match status" value="1"/>
</dbReference>
<evidence type="ECO:0000256" key="2">
    <source>
        <dbReference type="ARBA" id="ARBA00005369"/>
    </source>
</evidence>
<protein>
    <recommendedName>
        <fullName evidence="7">Protein-L-isoaspartate O-methyltransferase</fullName>
        <ecNumber evidence="7">2.1.1.77</ecNumber>
    </recommendedName>
    <alternativeName>
        <fullName evidence="7">L-isoaspartyl protein carboxyl methyltransferase</fullName>
    </alternativeName>
    <alternativeName>
        <fullName evidence="7">Protein L-isoaspartyl methyltransferase</fullName>
    </alternativeName>
    <alternativeName>
        <fullName evidence="7">Protein-beta-aspartate methyltransferase</fullName>
        <shortName evidence="7">PIMT</shortName>
    </alternativeName>
</protein>
<gene>
    <name evidence="7" type="primary">pcm</name>
    <name evidence="8" type="ORF">GH984_00705</name>
</gene>
<dbReference type="EMBL" id="WJPP01000001">
    <property type="protein sequence ID" value="MRH77233.1"/>
    <property type="molecule type" value="Genomic_DNA"/>
</dbReference>
<evidence type="ECO:0000256" key="3">
    <source>
        <dbReference type="ARBA" id="ARBA00022490"/>
    </source>
</evidence>
<comment type="catalytic activity">
    <reaction evidence="7">
        <text>[protein]-L-isoaspartate + S-adenosyl-L-methionine = [protein]-L-isoaspartate alpha-methyl ester + S-adenosyl-L-homocysteine</text>
        <dbReference type="Rhea" id="RHEA:12705"/>
        <dbReference type="Rhea" id="RHEA-COMP:12143"/>
        <dbReference type="Rhea" id="RHEA-COMP:12144"/>
        <dbReference type="ChEBI" id="CHEBI:57856"/>
        <dbReference type="ChEBI" id="CHEBI:59789"/>
        <dbReference type="ChEBI" id="CHEBI:90596"/>
        <dbReference type="ChEBI" id="CHEBI:90598"/>
        <dbReference type="EC" id="2.1.1.77"/>
    </reaction>
</comment>
<evidence type="ECO:0000256" key="7">
    <source>
        <dbReference type="HAMAP-Rule" id="MF_00090"/>
    </source>
</evidence>
<evidence type="ECO:0000313" key="8">
    <source>
        <dbReference type="EMBL" id="MRH77233.1"/>
    </source>
</evidence>
<dbReference type="PANTHER" id="PTHR11579:SF0">
    <property type="entry name" value="PROTEIN-L-ISOASPARTATE(D-ASPARTATE) O-METHYLTRANSFERASE"/>
    <property type="match status" value="1"/>
</dbReference>
<sequence>MNSAQKLGIGMTSQRTRERLAARLGDAGIANVHVLNVIRQLPRHRFVDEALASRAYEDTALPIGYGQTISQPFVVARMTELLLAGGFPKRVLEIGTGSGYQAAVLAALAERVHTIERIRELHDRSRRLFRELGFENIRQRFGDGFQGWASAGPFDAIVLTAAPSEVPAVLLDQLADGGRLLAPIGDAESQALRLYIREGKEIQTQVVESVFFVPMLEGVE</sequence>
<dbReference type="RefSeq" id="WP_153718305.1">
    <property type="nucleotide sequence ID" value="NZ_WJPP01000001.1"/>
</dbReference>
<dbReference type="HAMAP" id="MF_00090">
    <property type="entry name" value="PIMT"/>
    <property type="match status" value="1"/>
</dbReference>
<keyword evidence="3 7" id="KW-0963">Cytoplasm</keyword>
<dbReference type="AlphaFoldDB" id="A0A6N7QPC2"/>